<sequence>MVVLFLTGPPGAGKTMLAERLPGLLPPLDEQAALEVAAIHSVAGTLPHRGTVGDPPDIRGAASFGDDGALVGGGWGLIRRGALCWAHRCDLVPTTTAPVGTLVPSRG</sequence>
<proteinExistence type="predicted"/>
<dbReference type="Proteomes" id="UP000198921">
    <property type="component" value="Unassembled WGS sequence"/>
</dbReference>
<name>A0A1H3RGV6_9ACTN</name>
<dbReference type="EMBL" id="FNOT01000037">
    <property type="protein sequence ID" value="SDZ24461.1"/>
    <property type="molecule type" value="Genomic_DNA"/>
</dbReference>
<dbReference type="AlphaFoldDB" id="A0A1H3RGV6"/>
<dbReference type="SUPFAM" id="SSF52540">
    <property type="entry name" value="P-loop containing nucleoside triphosphate hydrolases"/>
    <property type="match status" value="1"/>
</dbReference>
<dbReference type="STRING" id="1137993.SAMN05660209_05156"/>
<accession>A0A1H3RGV6</accession>
<dbReference type="InterPro" id="IPR000523">
    <property type="entry name" value="Mg_chelatse_chII-like_cat_dom"/>
</dbReference>
<evidence type="ECO:0000259" key="1">
    <source>
        <dbReference type="Pfam" id="PF01078"/>
    </source>
</evidence>
<dbReference type="OrthoDB" id="9813147at2"/>
<keyword evidence="3" id="KW-1185">Reference proteome</keyword>
<reference evidence="3" key="1">
    <citation type="submission" date="2016-10" db="EMBL/GenBank/DDBJ databases">
        <authorList>
            <person name="Varghese N."/>
            <person name="Submissions S."/>
        </authorList>
    </citation>
    <scope>NUCLEOTIDE SEQUENCE [LARGE SCALE GENOMIC DNA]</scope>
    <source>
        <strain evidence="3">DSM 45422</strain>
    </source>
</reference>
<dbReference type="Pfam" id="PF01078">
    <property type="entry name" value="Mg_chelatase"/>
    <property type="match status" value="1"/>
</dbReference>
<dbReference type="Gene3D" id="3.40.50.300">
    <property type="entry name" value="P-loop containing nucleotide triphosphate hydrolases"/>
    <property type="match status" value="1"/>
</dbReference>
<gene>
    <name evidence="2" type="ORF">SAMN05660209_05156</name>
</gene>
<protein>
    <submittedName>
        <fullName evidence="2">Magnesium chelatase, subunit ChlI</fullName>
    </submittedName>
</protein>
<dbReference type="GO" id="GO:0005524">
    <property type="term" value="F:ATP binding"/>
    <property type="evidence" value="ECO:0007669"/>
    <property type="project" value="InterPro"/>
</dbReference>
<dbReference type="RefSeq" id="WP_091162439.1">
    <property type="nucleotide sequence ID" value="NZ_FNOT01000037.1"/>
</dbReference>
<feature type="domain" description="Magnesium chelatase ChlI-like catalytic" evidence="1">
    <location>
        <begin position="4"/>
        <end position="88"/>
    </location>
</feature>
<dbReference type="InterPro" id="IPR027417">
    <property type="entry name" value="P-loop_NTPase"/>
</dbReference>
<evidence type="ECO:0000313" key="3">
    <source>
        <dbReference type="Proteomes" id="UP000198921"/>
    </source>
</evidence>
<organism evidence="2 3">
    <name type="scientific">Geodermatophilus africanus</name>
    <dbReference type="NCBI Taxonomy" id="1137993"/>
    <lineage>
        <taxon>Bacteria</taxon>
        <taxon>Bacillati</taxon>
        <taxon>Actinomycetota</taxon>
        <taxon>Actinomycetes</taxon>
        <taxon>Geodermatophilales</taxon>
        <taxon>Geodermatophilaceae</taxon>
        <taxon>Geodermatophilus</taxon>
    </lineage>
</organism>
<evidence type="ECO:0000313" key="2">
    <source>
        <dbReference type="EMBL" id="SDZ24461.1"/>
    </source>
</evidence>